<evidence type="ECO:0000256" key="1">
    <source>
        <dbReference type="SAM" id="MobiDB-lite"/>
    </source>
</evidence>
<name>A0A139STR2_9BACT</name>
<protein>
    <submittedName>
        <fullName evidence="2">Uncharacterized protein</fullName>
    </submittedName>
</protein>
<proteinExistence type="predicted"/>
<dbReference type="RefSeq" id="WP_068710810.1">
    <property type="nucleotide sequence ID" value="NZ_LSZP01000003.1"/>
</dbReference>
<evidence type="ECO:0000313" key="3">
    <source>
        <dbReference type="Proteomes" id="UP000071392"/>
    </source>
</evidence>
<dbReference type="Proteomes" id="UP000071392">
    <property type="component" value="Unassembled WGS sequence"/>
</dbReference>
<comment type="caution">
    <text evidence="2">The sequence shown here is derived from an EMBL/GenBank/DDBJ whole genome shotgun (WGS) entry which is preliminary data.</text>
</comment>
<dbReference type="EMBL" id="LSZP01000003">
    <property type="protein sequence ID" value="KXU37979.1"/>
    <property type="molecule type" value="Genomic_DNA"/>
</dbReference>
<sequence length="265" mass="28769">MHDSQAQPFVVRFMPSLAQLLATHGHLLVLDAASACVQVGWLSAHEATWASSTDEAGKALFCGIDTVLNAAPNRSIATAGAFLFCEGPGSILGIRTAATAIRTWLTLHPQTPAYSYQSLALLAHGLGDATLTLIADARRDHWHVQKLGQALRQVPSSGLRHAPNAENPEPSDQSTLTRANEPLQKKQVYGMPEGFRHWTTPPPNLTRVPYDLETLFANERVQAAQLFTPAHEPDAFLHNEATYKTWSPQIHRPPAALNTPAAATK</sequence>
<dbReference type="Gene3D" id="3.30.420.200">
    <property type="match status" value="1"/>
</dbReference>
<reference evidence="2 3" key="1">
    <citation type="submission" date="2016-02" db="EMBL/GenBank/DDBJ databases">
        <authorList>
            <person name="Wen L."/>
            <person name="He K."/>
            <person name="Yang H."/>
        </authorList>
    </citation>
    <scope>NUCLEOTIDE SEQUENCE [LARGE SCALE GENOMIC DNA]</scope>
    <source>
        <strain evidence="2 3">CV41</strain>
    </source>
</reference>
<dbReference type="OrthoDB" id="194666at2"/>
<dbReference type="Gene3D" id="3.30.420.40">
    <property type="match status" value="1"/>
</dbReference>
<keyword evidence="3" id="KW-1185">Reference proteome</keyword>
<organism evidence="2 3">
    <name type="scientific">Cephaloticoccus capnophilus</name>
    <dbReference type="NCBI Taxonomy" id="1548208"/>
    <lineage>
        <taxon>Bacteria</taxon>
        <taxon>Pseudomonadati</taxon>
        <taxon>Verrucomicrobiota</taxon>
        <taxon>Opitutia</taxon>
        <taxon>Opitutales</taxon>
        <taxon>Opitutaceae</taxon>
        <taxon>Cephaloticoccus</taxon>
    </lineage>
</organism>
<feature type="region of interest" description="Disordered" evidence="1">
    <location>
        <begin position="153"/>
        <end position="178"/>
    </location>
</feature>
<gene>
    <name evidence="2" type="ORF">AXK12_01075</name>
</gene>
<evidence type="ECO:0000313" key="2">
    <source>
        <dbReference type="EMBL" id="KXU37979.1"/>
    </source>
</evidence>
<dbReference type="STRING" id="1548208.AXK12_01075"/>
<dbReference type="AlphaFoldDB" id="A0A139STR2"/>
<accession>A0A139STR2</accession>